<dbReference type="EMBL" id="KE356560">
    <property type="protein sequence ID" value="ERG92287.1"/>
    <property type="molecule type" value="Genomic_DNA"/>
</dbReference>
<reference evidence="1 2" key="1">
    <citation type="journal article" date="2013" name="PLoS ONE">
        <title>Assembly-driven community genomics of a hypersaline microbial ecosystem.</title>
        <authorList>
            <person name="Podell S."/>
            <person name="Ugalde J.A."/>
            <person name="Narasingarao P."/>
            <person name="Banfield J.F."/>
            <person name="Heidelberg K.B."/>
            <person name="Allen E.E."/>
        </authorList>
    </citation>
    <scope>NUCLEOTIDE SEQUENCE [LARGE SCALE GENOMIC DNA]</scope>
    <source>
        <strain evidence="2">J07HQW1</strain>
    </source>
</reference>
<protein>
    <submittedName>
        <fullName evidence="1">Uncharacterized protein</fullName>
    </submittedName>
</protein>
<evidence type="ECO:0000313" key="2">
    <source>
        <dbReference type="Proteomes" id="UP000030649"/>
    </source>
</evidence>
<organism evidence="1 2">
    <name type="scientific">Haloquadratum walsbyi J07HQW1</name>
    <dbReference type="NCBI Taxonomy" id="1238424"/>
    <lineage>
        <taxon>Archaea</taxon>
        <taxon>Methanobacteriati</taxon>
        <taxon>Methanobacteriota</taxon>
        <taxon>Stenosarchaea group</taxon>
        <taxon>Halobacteria</taxon>
        <taxon>Halobacteriales</taxon>
        <taxon>Haloferacaceae</taxon>
        <taxon>Haloquadratum</taxon>
    </lineage>
</organism>
<evidence type="ECO:0000313" key="1">
    <source>
        <dbReference type="EMBL" id="ERG92287.1"/>
    </source>
</evidence>
<dbReference type="HOGENOM" id="CLU_2712735_0_0_2"/>
<dbReference type="Proteomes" id="UP000030649">
    <property type="component" value="Unassembled WGS sequence"/>
</dbReference>
<name>U1PF95_9EURY</name>
<gene>
    <name evidence="1" type="ORF">J07HQW1_02323</name>
</gene>
<proteinExistence type="predicted"/>
<dbReference type="AlphaFoldDB" id="U1PF95"/>
<accession>U1PF95</accession>
<sequence length="72" mass="7184">MGRVGGDALGVGGVGVGPTKLGRTVGAVKELPGGFVDVVAVLVGNDEFDRRGTPELYISDVAATVVSCLGVR</sequence>